<dbReference type="SMART" id="SM00342">
    <property type="entry name" value="HTH_ARAC"/>
    <property type="match status" value="1"/>
</dbReference>
<sequence>MYRELPVALPGTVAWAVDRVGADGAFVLPDGCMDLIWHDGGFLVAGPDTRAHRTTAAGPRAIGLRFAPGLGPRILGVAANEVRDTRIPLGDVWPAADVRRLSGAAARDPLGALAAAVRRRLDSAELPAETAIAVRLAAGATVADAAADVGWSPRTLHRKSLAAFGYGPKTLARVLRFDRAVSAARAGVAFARVAVDAGYADQAHLAREVRALAGIRLSDLVSQPGSAAKRSTLLPSGSATVA</sequence>
<dbReference type="RefSeq" id="WP_345341637.1">
    <property type="nucleotide sequence ID" value="NZ_BAABFB010000014.1"/>
</dbReference>
<keyword evidence="6" id="KW-1185">Reference proteome</keyword>
<dbReference type="Proteomes" id="UP001501183">
    <property type="component" value="Unassembled WGS sequence"/>
</dbReference>
<dbReference type="EMBL" id="BAABFB010000014">
    <property type="protein sequence ID" value="GAA4472284.1"/>
    <property type="molecule type" value="Genomic_DNA"/>
</dbReference>
<comment type="caution">
    <text evidence="5">The sequence shown here is derived from an EMBL/GenBank/DDBJ whole genome shotgun (WGS) entry which is preliminary data.</text>
</comment>
<dbReference type="PROSITE" id="PS01124">
    <property type="entry name" value="HTH_ARAC_FAMILY_2"/>
    <property type="match status" value="1"/>
</dbReference>
<dbReference type="InterPro" id="IPR018060">
    <property type="entry name" value="HTH_AraC"/>
</dbReference>
<evidence type="ECO:0000256" key="3">
    <source>
        <dbReference type="ARBA" id="ARBA00023163"/>
    </source>
</evidence>
<dbReference type="PANTHER" id="PTHR46796">
    <property type="entry name" value="HTH-TYPE TRANSCRIPTIONAL ACTIVATOR RHAS-RELATED"/>
    <property type="match status" value="1"/>
</dbReference>
<reference evidence="6" key="1">
    <citation type="journal article" date="2019" name="Int. J. Syst. Evol. Microbiol.">
        <title>The Global Catalogue of Microorganisms (GCM) 10K type strain sequencing project: providing services to taxonomists for standard genome sequencing and annotation.</title>
        <authorList>
            <consortium name="The Broad Institute Genomics Platform"/>
            <consortium name="The Broad Institute Genome Sequencing Center for Infectious Disease"/>
            <person name="Wu L."/>
            <person name="Ma J."/>
        </authorList>
    </citation>
    <scope>NUCLEOTIDE SEQUENCE [LARGE SCALE GENOMIC DNA]</scope>
    <source>
        <strain evidence="6">JCM 32206</strain>
    </source>
</reference>
<dbReference type="PANTHER" id="PTHR46796:SF15">
    <property type="entry name" value="BLL1074 PROTEIN"/>
    <property type="match status" value="1"/>
</dbReference>
<keyword evidence="2" id="KW-0238">DNA-binding</keyword>
<evidence type="ECO:0000256" key="1">
    <source>
        <dbReference type="ARBA" id="ARBA00023015"/>
    </source>
</evidence>
<keyword evidence="1" id="KW-0805">Transcription regulation</keyword>
<keyword evidence="3" id="KW-0804">Transcription</keyword>
<proteinExistence type="predicted"/>
<organism evidence="5 6">
    <name type="scientific">Rhodococcus olei</name>
    <dbReference type="NCBI Taxonomy" id="2161675"/>
    <lineage>
        <taxon>Bacteria</taxon>
        <taxon>Bacillati</taxon>
        <taxon>Actinomycetota</taxon>
        <taxon>Actinomycetes</taxon>
        <taxon>Mycobacteriales</taxon>
        <taxon>Nocardiaceae</taxon>
        <taxon>Rhodococcus</taxon>
    </lineage>
</organism>
<dbReference type="Pfam" id="PF12833">
    <property type="entry name" value="HTH_18"/>
    <property type="match status" value="1"/>
</dbReference>
<name>A0ABP8NVB2_9NOCA</name>
<protein>
    <submittedName>
        <fullName evidence="5">Helix-turn-helix transcriptional regulator</fullName>
    </submittedName>
</protein>
<accession>A0ABP8NVB2</accession>
<evidence type="ECO:0000313" key="5">
    <source>
        <dbReference type="EMBL" id="GAA4472284.1"/>
    </source>
</evidence>
<evidence type="ECO:0000259" key="4">
    <source>
        <dbReference type="PROSITE" id="PS01124"/>
    </source>
</evidence>
<dbReference type="InterPro" id="IPR046532">
    <property type="entry name" value="DUF6597"/>
</dbReference>
<dbReference type="Gene3D" id="1.10.10.60">
    <property type="entry name" value="Homeodomain-like"/>
    <property type="match status" value="1"/>
</dbReference>
<evidence type="ECO:0000256" key="2">
    <source>
        <dbReference type="ARBA" id="ARBA00023125"/>
    </source>
</evidence>
<evidence type="ECO:0000313" key="6">
    <source>
        <dbReference type="Proteomes" id="UP001501183"/>
    </source>
</evidence>
<dbReference type="InterPro" id="IPR050204">
    <property type="entry name" value="AraC_XylS_family_regulators"/>
</dbReference>
<dbReference type="Pfam" id="PF20240">
    <property type="entry name" value="DUF6597"/>
    <property type="match status" value="1"/>
</dbReference>
<feature type="domain" description="HTH araC/xylS-type" evidence="4">
    <location>
        <begin position="126"/>
        <end position="223"/>
    </location>
</feature>
<gene>
    <name evidence="5" type="ORF">GCM10023094_04230</name>
</gene>